<dbReference type="Pfam" id="PF03732">
    <property type="entry name" value="Retrotrans_gag"/>
    <property type="match status" value="1"/>
</dbReference>
<protein>
    <recommendedName>
        <fullName evidence="1">Retrotransposon gag domain-containing protein</fullName>
    </recommendedName>
</protein>
<dbReference type="AlphaFoldDB" id="A0AAW2U4G2"/>
<name>A0AAW2U4G2_9LAMI</name>
<feature type="domain" description="Retrotransposon gag" evidence="1">
    <location>
        <begin position="135"/>
        <end position="227"/>
    </location>
</feature>
<dbReference type="EMBL" id="JACGWN010000013">
    <property type="protein sequence ID" value="KAL0411928.1"/>
    <property type="molecule type" value="Genomic_DNA"/>
</dbReference>
<organism evidence="2">
    <name type="scientific">Sesamum latifolium</name>
    <dbReference type="NCBI Taxonomy" id="2727402"/>
    <lineage>
        <taxon>Eukaryota</taxon>
        <taxon>Viridiplantae</taxon>
        <taxon>Streptophyta</taxon>
        <taxon>Embryophyta</taxon>
        <taxon>Tracheophyta</taxon>
        <taxon>Spermatophyta</taxon>
        <taxon>Magnoliopsida</taxon>
        <taxon>eudicotyledons</taxon>
        <taxon>Gunneridae</taxon>
        <taxon>Pentapetalae</taxon>
        <taxon>asterids</taxon>
        <taxon>lamiids</taxon>
        <taxon>Lamiales</taxon>
        <taxon>Pedaliaceae</taxon>
        <taxon>Sesamum</taxon>
    </lineage>
</organism>
<accession>A0AAW2U4G2</accession>
<dbReference type="InterPro" id="IPR005162">
    <property type="entry name" value="Retrotrans_gag_dom"/>
</dbReference>
<evidence type="ECO:0000313" key="2">
    <source>
        <dbReference type="EMBL" id="KAL0411928.1"/>
    </source>
</evidence>
<reference evidence="2" key="2">
    <citation type="journal article" date="2024" name="Plant">
        <title>Genomic evolution and insights into agronomic trait innovations of Sesamum species.</title>
        <authorList>
            <person name="Miao H."/>
            <person name="Wang L."/>
            <person name="Qu L."/>
            <person name="Liu H."/>
            <person name="Sun Y."/>
            <person name="Le M."/>
            <person name="Wang Q."/>
            <person name="Wei S."/>
            <person name="Zheng Y."/>
            <person name="Lin W."/>
            <person name="Duan Y."/>
            <person name="Cao H."/>
            <person name="Xiong S."/>
            <person name="Wang X."/>
            <person name="Wei L."/>
            <person name="Li C."/>
            <person name="Ma Q."/>
            <person name="Ju M."/>
            <person name="Zhao R."/>
            <person name="Li G."/>
            <person name="Mu C."/>
            <person name="Tian Q."/>
            <person name="Mei H."/>
            <person name="Zhang T."/>
            <person name="Gao T."/>
            <person name="Zhang H."/>
        </authorList>
    </citation>
    <scope>NUCLEOTIDE SEQUENCE</scope>
    <source>
        <strain evidence="2">KEN1</strain>
    </source>
</reference>
<proteinExistence type="predicted"/>
<evidence type="ECO:0000259" key="1">
    <source>
        <dbReference type="Pfam" id="PF03732"/>
    </source>
</evidence>
<dbReference type="PANTHER" id="PTHR33223">
    <property type="entry name" value="CCHC-TYPE DOMAIN-CONTAINING PROTEIN"/>
    <property type="match status" value="1"/>
</dbReference>
<dbReference type="PANTHER" id="PTHR33223:SF11">
    <property type="entry name" value="ELEMENT PROTEIN, PUTATIVE-RELATED"/>
    <property type="match status" value="1"/>
</dbReference>
<sequence>MIRSHGEELTPYDPEIERTLHKRKNTVERCENSRETDPEEQLVIFEPTMEVMGAVERPMMEYSFPTADGTISSIVKPSVEANNFEIKPSIIQIIWSSVQFSSLPDDDPNKHLINFLEICDTFRFNGVSNDAVRLRIFPFSLCDTAKDWLQSLPAGSITTWAVLTQKFLAKYFPPAKTAKILNDITSFVQLDRESLYDAGERFKSMLRKCPHHELPVWRQIQTFYNGVTLANRATIDATASGTIMKKMPSEAFNIIDEITTNLYSYGQERADKIAAIIHSIDAVSALSAQMNAQMTALTHKVDNLGAAMWNGTPMGLSGACGQIGHLS</sequence>
<comment type="caution">
    <text evidence="2">The sequence shown here is derived from an EMBL/GenBank/DDBJ whole genome shotgun (WGS) entry which is preliminary data.</text>
</comment>
<gene>
    <name evidence="2" type="ORF">Slati_3782500</name>
</gene>
<reference evidence="2" key="1">
    <citation type="submission" date="2020-06" db="EMBL/GenBank/DDBJ databases">
        <authorList>
            <person name="Li T."/>
            <person name="Hu X."/>
            <person name="Zhang T."/>
            <person name="Song X."/>
            <person name="Zhang H."/>
            <person name="Dai N."/>
            <person name="Sheng W."/>
            <person name="Hou X."/>
            <person name="Wei L."/>
        </authorList>
    </citation>
    <scope>NUCLEOTIDE SEQUENCE</scope>
    <source>
        <strain evidence="2">KEN1</strain>
        <tissue evidence="2">Leaf</tissue>
    </source>
</reference>